<protein>
    <submittedName>
        <fullName evidence="1">DUF336-domain-containing protein</fullName>
    </submittedName>
</protein>
<dbReference type="AlphaFoldDB" id="A0A6A5VJP9"/>
<dbReference type="PANTHER" id="PTHR34309:SF1">
    <property type="entry name" value="PROTEIN GLCG"/>
    <property type="match status" value="1"/>
</dbReference>
<dbReference type="Proteomes" id="UP000800036">
    <property type="component" value="Unassembled WGS sequence"/>
</dbReference>
<accession>A0A6A5VJP9</accession>
<evidence type="ECO:0000313" key="2">
    <source>
        <dbReference type="Proteomes" id="UP000800036"/>
    </source>
</evidence>
<reference evidence="1" key="1">
    <citation type="journal article" date="2020" name="Stud. Mycol.">
        <title>101 Dothideomycetes genomes: a test case for predicting lifestyles and emergence of pathogens.</title>
        <authorList>
            <person name="Haridas S."/>
            <person name="Albert R."/>
            <person name="Binder M."/>
            <person name="Bloem J."/>
            <person name="Labutti K."/>
            <person name="Salamov A."/>
            <person name="Andreopoulos B."/>
            <person name="Baker S."/>
            <person name="Barry K."/>
            <person name="Bills G."/>
            <person name="Bluhm B."/>
            <person name="Cannon C."/>
            <person name="Castanera R."/>
            <person name="Culley D."/>
            <person name="Daum C."/>
            <person name="Ezra D."/>
            <person name="Gonzalez J."/>
            <person name="Henrissat B."/>
            <person name="Kuo A."/>
            <person name="Liang C."/>
            <person name="Lipzen A."/>
            <person name="Lutzoni F."/>
            <person name="Magnuson J."/>
            <person name="Mondo S."/>
            <person name="Nolan M."/>
            <person name="Ohm R."/>
            <person name="Pangilinan J."/>
            <person name="Park H.-J."/>
            <person name="Ramirez L."/>
            <person name="Alfaro M."/>
            <person name="Sun H."/>
            <person name="Tritt A."/>
            <person name="Yoshinaga Y."/>
            <person name="Zwiers L.-H."/>
            <person name="Turgeon B."/>
            <person name="Goodwin S."/>
            <person name="Spatafora J."/>
            <person name="Crous P."/>
            <person name="Grigoriev I."/>
        </authorList>
    </citation>
    <scope>NUCLEOTIDE SEQUENCE</scope>
    <source>
        <strain evidence="1">CBS 107.79</strain>
    </source>
</reference>
<dbReference type="InterPro" id="IPR052517">
    <property type="entry name" value="GlcG_carb_metab_protein"/>
</dbReference>
<dbReference type="InterPro" id="IPR005624">
    <property type="entry name" value="PduO/GlcC-like"/>
</dbReference>
<organism evidence="1 2">
    <name type="scientific">Bimuria novae-zelandiae CBS 107.79</name>
    <dbReference type="NCBI Taxonomy" id="1447943"/>
    <lineage>
        <taxon>Eukaryota</taxon>
        <taxon>Fungi</taxon>
        <taxon>Dikarya</taxon>
        <taxon>Ascomycota</taxon>
        <taxon>Pezizomycotina</taxon>
        <taxon>Dothideomycetes</taxon>
        <taxon>Pleosporomycetidae</taxon>
        <taxon>Pleosporales</taxon>
        <taxon>Massarineae</taxon>
        <taxon>Didymosphaeriaceae</taxon>
        <taxon>Bimuria</taxon>
    </lineage>
</organism>
<dbReference type="PANTHER" id="PTHR34309">
    <property type="entry name" value="SLR1406 PROTEIN"/>
    <property type="match status" value="1"/>
</dbReference>
<dbReference type="InterPro" id="IPR038084">
    <property type="entry name" value="PduO/GlcC-like_sf"/>
</dbReference>
<dbReference type="EMBL" id="ML976666">
    <property type="protein sequence ID" value="KAF1976659.1"/>
    <property type="molecule type" value="Genomic_DNA"/>
</dbReference>
<evidence type="ECO:0000313" key="1">
    <source>
        <dbReference type="EMBL" id="KAF1976659.1"/>
    </source>
</evidence>
<name>A0A6A5VJP9_9PLEO</name>
<proteinExistence type="predicted"/>
<dbReference type="Gene3D" id="3.30.450.150">
    <property type="entry name" value="Haem-degrading domain"/>
    <property type="match status" value="1"/>
</dbReference>
<dbReference type="OrthoDB" id="2276076at2759"/>
<gene>
    <name evidence="1" type="ORF">BU23DRAFT_578538</name>
</gene>
<sequence>MATHNPPILTLAGAQTALSASIQRAQAISVPMNVAVVDASLHLLAFARMDGAKLTSVDIAVNKAFTAAGHRVPTSSYKDKVVPGSAVWGINWTNGGRFSTIGGGVPIVKDGVVVGAVGCSTGTPAQDEDVATAGVEAVVKSFAPKAKL</sequence>
<dbReference type="SUPFAM" id="SSF143744">
    <property type="entry name" value="GlcG-like"/>
    <property type="match status" value="1"/>
</dbReference>
<keyword evidence="2" id="KW-1185">Reference proteome</keyword>
<dbReference type="Pfam" id="PF03928">
    <property type="entry name" value="HbpS-like"/>
    <property type="match status" value="1"/>
</dbReference>